<sequence length="375" mass="42925">MAASIPYFDDRPDFVPEWGYETHVLPNDQWAVANCGTYFDSGYSTDTYPAFQDNLSALIDTFGDFPPQYQMQYDPYSNGYDQGWWDNSSFDYATGPMDFQQQESQQPSSLSGYQQQYQPRPPPPPSSGPSLEEMIKQVMTNMAQNQQRTEAILMQNQQRTDSEMQDIRNQISQMATTINRLDSQNQGELPSQPELNPKNVSAMTLRSGKEVQGPEPVIPKDKDEEMQECQNEKSTDAVEKEAENEEMEPQPQPIEVKESSEESSNVVTPPPFPNPHFLNFYSMISVNEIDFVIPEVFESHGRNKLRVAMVKYLEPLSALDGGVEEKLRSLLDYLAPSTNPWKTVTRVLKDYSIYEGYQDHIEDEALRRATRFYPP</sequence>
<evidence type="ECO:0000313" key="3">
    <source>
        <dbReference type="RefSeq" id="XP_071901913.1"/>
    </source>
</evidence>
<reference evidence="3" key="1">
    <citation type="submission" date="2025-08" db="UniProtKB">
        <authorList>
            <consortium name="RefSeq"/>
        </authorList>
    </citation>
    <scope>IDENTIFICATION</scope>
    <source>
        <tissue evidence="3">Leaves</tissue>
    </source>
</reference>
<feature type="compositionally biased region" description="Basic and acidic residues" evidence="1">
    <location>
        <begin position="230"/>
        <end position="241"/>
    </location>
</feature>
<name>A0ABM4U3R1_COFAR</name>
<feature type="region of interest" description="Disordered" evidence="1">
    <location>
        <begin position="204"/>
        <end position="268"/>
    </location>
</feature>
<accession>A0ABM4U3R1</accession>
<evidence type="ECO:0000313" key="2">
    <source>
        <dbReference type="Proteomes" id="UP001652660"/>
    </source>
</evidence>
<feature type="compositionally biased region" description="Low complexity" evidence="1">
    <location>
        <begin position="100"/>
        <end position="118"/>
    </location>
</feature>
<dbReference type="Proteomes" id="UP001652660">
    <property type="component" value="Chromosome 4c"/>
</dbReference>
<gene>
    <name evidence="3" type="primary">LOC140005212</name>
</gene>
<evidence type="ECO:0000256" key="1">
    <source>
        <dbReference type="SAM" id="MobiDB-lite"/>
    </source>
</evidence>
<keyword evidence="2" id="KW-1185">Reference proteome</keyword>
<organism evidence="2 3">
    <name type="scientific">Coffea arabica</name>
    <name type="common">Arabian coffee</name>
    <dbReference type="NCBI Taxonomy" id="13443"/>
    <lineage>
        <taxon>Eukaryota</taxon>
        <taxon>Viridiplantae</taxon>
        <taxon>Streptophyta</taxon>
        <taxon>Embryophyta</taxon>
        <taxon>Tracheophyta</taxon>
        <taxon>Spermatophyta</taxon>
        <taxon>Magnoliopsida</taxon>
        <taxon>eudicotyledons</taxon>
        <taxon>Gunneridae</taxon>
        <taxon>Pentapetalae</taxon>
        <taxon>asterids</taxon>
        <taxon>lamiids</taxon>
        <taxon>Gentianales</taxon>
        <taxon>Rubiaceae</taxon>
        <taxon>Ixoroideae</taxon>
        <taxon>Gardenieae complex</taxon>
        <taxon>Bertiereae - Coffeeae clade</taxon>
        <taxon>Coffeeae</taxon>
        <taxon>Coffea</taxon>
    </lineage>
</organism>
<proteinExistence type="predicted"/>
<dbReference type="GeneID" id="140005212"/>
<protein>
    <submittedName>
        <fullName evidence="3">Uncharacterized protein isoform X1</fullName>
    </submittedName>
</protein>
<feature type="region of interest" description="Disordered" evidence="1">
    <location>
        <begin position="100"/>
        <end position="131"/>
    </location>
</feature>
<dbReference type="RefSeq" id="XP_071901913.1">
    <property type="nucleotide sequence ID" value="XM_072045812.1"/>
</dbReference>